<accession>A0A0R1VF40</accession>
<dbReference type="Proteomes" id="UP000051739">
    <property type="component" value="Unassembled WGS sequence"/>
</dbReference>
<organism evidence="2 3">
    <name type="scientific">Limosilactobacillus gastricus DSM 16045</name>
    <dbReference type="NCBI Taxonomy" id="1423749"/>
    <lineage>
        <taxon>Bacteria</taxon>
        <taxon>Bacillati</taxon>
        <taxon>Bacillota</taxon>
        <taxon>Bacilli</taxon>
        <taxon>Lactobacillales</taxon>
        <taxon>Lactobacillaceae</taxon>
        <taxon>Limosilactobacillus</taxon>
    </lineage>
</organism>
<dbReference type="Gene3D" id="3.40.50.1820">
    <property type="entry name" value="alpha/beta hydrolase"/>
    <property type="match status" value="1"/>
</dbReference>
<comment type="caution">
    <text evidence="2">The sequence shown here is derived from an EMBL/GenBank/DDBJ whole genome shotgun (WGS) entry which is preliminary data.</text>
</comment>
<keyword evidence="2" id="KW-0378">Hydrolase</keyword>
<dbReference type="Pfam" id="PF12146">
    <property type="entry name" value="Hydrolase_4"/>
    <property type="match status" value="1"/>
</dbReference>
<evidence type="ECO:0000313" key="2">
    <source>
        <dbReference type="EMBL" id="KRM02747.1"/>
    </source>
</evidence>
<evidence type="ECO:0000313" key="3">
    <source>
        <dbReference type="Proteomes" id="UP000051739"/>
    </source>
</evidence>
<dbReference type="EMBL" id="AZFN01000007">
    <property type="protein sequence ID" value="KRM02747.1"/>
    <property type="molecule type" value="Genomic_DNA"/>
</dbReference>
<protein>
    <submittedName>
        <fullName evidence="2">Cell surface hydrolase</fullName>
    </submittedName>
</protein>
<reference evidence="2 3" key="1">
    <citation type="journal article" date="2015" name="Genome Announc.">
        <title>Expanding the biotechnology potential of lactobacilli through comparative genomics of 213 strains and associated genera.</title>
        <authorList>
            <person name="Sun Z."/>
            <person name="Harris H.M."/>
            <person name="McCann A."/>
            <person name="Guo C."/>
            <person name="Argimon S."/>
            <person name="Zhang W."/>
            <person name="Yang X."/>
            <person name="Jeffery I.B."/>
            <person name="Cooney J.C."/>
            <person name="Kagawa T.F."/>
            <person name="Liu W."/>
            <person name="Song Y."/>
            <person name="Salvetti E."/>
            <person name="Wrobel A."/>
            <person name="Rasinkangas P."/>
            <person name="Parkhill J."/>
            <person name="Rea M.C."/>
            <person name="O'Sullivan O."/>
            <person name="Ritari J."/>
            <person name="Douillard F.P."/>
            <person name="Paul Ross R."/>
            <person name="Yang R."/>
            <person name="Briner A.E."/>
            <person name="Felis G.E."/>
            <person name="de Vos W.M."/>
            <person name="Barrangou R."/>
            <person name="Klaenhammer T.R."/>
            <person name="Caufield P.W."/>
            <person name="Cui Y."/>
            <person name="Zhang H."/>
            <person name="O'Toole P.W."/>
        </authorList>
    </citation>
    <scope>NUCLEOTIDE SEQUENCE [LARGE SCALE GENOMIC DNA]</scope>
    <source>
        <strain evidence="2 3">DSM 16045</strain>
    </source>
</reference>
<name>A0A0R1VF40_9LACO</name>
<sequence length="320" mass="36766">MPSEKQKFMLSGLATVLGAAGISFLVSEKLFKIAFQRVNYVPETSADKQKYADLYWDYVAWFKKVNKEHWTFSMDDDDDLMSAYFIPAKEPSLKAVVISHGYRGNGETMANYAKMFYELGFNVLLPDDRGHGQSAGSYISFGWLDRIDYQTWLHKLIARLGDQVKIVLFGVSMGGATVEMLSGDELPAQVKCIIADCGYSSIEDELQYLLKRQYHLPAHPFLPMVSTINRHRLGYYLKDVSSTNQLKKNTRPIFFIHGEKDVYVPSWMALENYQATEAPKKLWLVNQATHAESFWINPVDYQDHITEFLQQYFDNPTTKQ</sequence>
<dbReference type="InterPro" id="IPR022742">
    <property type="entry name" value="Hydrolase_4"/>
</dbReference>
<dbReference type="InterPro" id="IPR052920">
    <property type="entry name" value="DNA-binding_regulatory"/>
</dbReference>
<dbReference type="SUPFAM" id="SSF53474">
    <property type="entry name" value="alpha/beta-Hydrolases"/>
    <property type="match status" value="1"/>
</dbReference>
<dbReference type="PATRIC" id="fig|1423749.3.peg.1667"/>
<dbReference type="PANTHER" id="PTHR43358:SF4">
    <property type="entry name" value="ALPHA_BETA HYDROLASE FOLD-1 DOMAIN-CONTAINING PROTEIN"/>
    <property type="match status" value="1"/>
</dbReference>
<dbReference type="GO" id="GO:0016787">
    <property type="term" value="F:hydrolase activity"/>
    <property type="evidence" value="ECO:0007669"/>
    <property type="project" value="UniProtKB-KW"/>
</dbReference>
<dbReference type="AlphaFoldDB" id="A0A0R1VF40"/>
<dbReference type="InterPro" id="IPR029058">
    <property type="entry name" value="AB_hydrolase_fold"/>
</dbReference>
<dbReference type="PANTHER" id="PTHR43358">
    <property type="entry name" value="ALPHA/BETA-HYDROLASE"/>
    <property type="match status" value="1"/>
</dbReference>
<gene>
    <name evidence="2" type="ORF">FC60_GL001609</name>
</gene>
<feature type="domain" description="Serine aminopeptidase S33" evidence="1">
    <location>
        <begin position="94"/>
        <end position="195"/>
    </location>
</feature>
<evidence type="ECO:0000259" key="1">
    <source>
        <dbReference type="Pfam" id="PF12146"/>
    </source>
</evidence>
<keyword evidence="3" id="KW-1185">Reference proteome</keyword>
<proteinExistence type="predicted"/>